<feature type="region of interest" description="Disordered" evidence="5">
    <location>
        <begin position="521"/>
        <end position="558"/>
    </location>
</feature>
<dbReference type="GO" id="GO:0090729">
    <property type="term" value="F:toxin activity"/>
    <property type="evidence" value="ECO:0007669"/>
    <property type="project" value="UniProtKB-KW"/>
</dbReference>
<evidence type="ECO:0000256" key="4">
    <source>
        <dbReference type="ARBA" id="ARBA00023026"/>
    </source>
</evidence>
<proteinExistence type="predicted"/>
<dbReference type="Pfam" id="PF04829">
    <property type="entry name" value="PT-VENN"/>
    <property type="match status" value="1"/>
</dbReference>
<protein>
    <submittedName>
        <fullName evidence="8">Uncharacterized protein</fullName>
    </submittedName>
</protein>
<name>A0A6M8U8D8_9GAMM</name>
<dbReference type="EMBL" id="CP054212">
    <property type="protein sequence ID" value="QKJ85051.1"/>
    <property type="molecule type" value="Genomic_DNA"/>
</dbReference>
<feature type="compositionally biased region" description="Polar residues" evidence="5">
    <location>
        <begin position="532"/>
        <end position="558"/>
    </location>
</feature>
<evidence type="ECO:0000256" key="5">
    <source>
        <dbReference type="SAM" id="MobiDB-lite"/>
    </source>
</evidence>
<dbReference type="Pfam" id="PF21726">
    <property type="entry name" value="DUF6862"/>
    <property type="match status" value="1"/>
</dbReference>
<organism evidence="8 9">
    <name type="scientific">Paramixta manurensis</name>
    <dbReference type="NCBI Taxonomy" id="2740817"/>
    <lineage>
        <taxon>Bacteria</taxon>
        <taxon>Pseudomonadati</taxon>
        <taxon>Pseudomonadota</taxon>
        <taxon>Gammaproteobacteria</taxon>
        <taxon>Enterobacterales</taxon>
        <taxon>Erwiniaceae</taxon>
        <taxon>Paramixta</taxon>
    </lineage>
</organism>
<dbReference type="InterPro" id="IPR006914">
    <property type="entry name" value="VENN_dom"/>
</dbReference>
<evidence type="ECO:0000259" key="6">
    <source>
        <dbReference type="Pfam" id="PF04829"/>
    </source>
</evidence>
<reference evidence="8 9" key="1">
    <citation type="submission" date="2020-06" db="EMBL/GenBank/DDBJ databases">
        <title>Genome sequence of Paramixta manurensis strain PD-1.</title>
        <authorList>
            <person name="Lee C.W."/>
            <person name="Kim J."/>
        </authorList>
    </citation>
    <scope>NUCLEOTIDE SEQUENCE [LARGE SCALE GENOMIC DNA]</scope>
    <source>
        <strain evidence="8 9">PD-1</strain>
    </source>
</reference>
<gene>
    <name evidence="8" type="ORF">PMPD1_0063</name>
</gene>
<evidence type="ECO:0000256" key="1">
    <source>
        <dbReference type="ARBA" id="ARBA00004219"/>
    </source>
</evidence>
<feature type="domain" description="DUF6862" evidence="7">
    <location>
        <begin position="383"/>
        <end position="443"/>
    </location>
</feature>
<keyword evidence="3" id="KW-1266">Target cell cytoplasm</keyword>
<keyword evidence="2" id="KW-0800">Toxin</keyword>
<comment type="subcellular location">
    <subcellularLocation>
        <location evidence="1">Target cell</location>
        <location evidence="1">Target cell cytoplasm</location>
    </subcellularLocation>
</comment>
<evidence type="ECO:0000256" key="2">
    <source>
        <dbReference type="ARBA" id="ARBA00022656"/>
    </source>
</evidence>
<dbReference type="KEGG" id="pmak:PMPD1_0063"/>
<evidence type="ECO:0000259" key="7">
    <source>
        <dbReference type="Pfam" id="PF21726"/>
    </source>
</evidence>
<dbReference type="InterPro" id="IPR049271">
    <property type="entry name" value="DUF6862"/>
</dbReference>
<accession>A0A6M8U8D8</accession>
<evidence type="ECO:0000313" key="8">
    <source>
        <dbReference type="EMBL" id="QKJ85051.1"/>
    </source>
</evidence>
<evidence type="ECO:0000256" key="3">
    <source>
        <dbReference type="ARBA" id="ARBA00022913"/>
    </source>
</evidence>
<keyword evidence="9" id="KW-1185">Reference proteome</keyword>
<dbReference type="AlphaFoldDB" id="A0A6M8U8D8"/>
<feature type="domain" description="VENN motif-containing" evidence="6">
    <location>
        <begin position="329"/>
        <end position="378"/>
    </location>
</feature>
<feature type="region of interest" description="Disordered" evidence="5">
    <location>
        <begin position="377"/>
        <end position="407"/>
    </location>
</feature>
<feature type="compositionally biased region" description="Basic and acidic residues" evidence="5">
    <location>
        <begin position="381"/>
        <end position="390"/>
    </location>
</feature>
<sequence length="558" mass="57098">MAAGGSFTFGSMSGSGYINASHDKMDSNYDSVQEQTGIYAGKGGFDITVGNHTQLDGAVIASTATADKNSLDTGTLGFSDIHNQADYEVEHQGVAVNGGGGSVGGQFKGNMTGGVLALSKHKGHAEGTTEAAVSEGNITLRDPAHQQQSVADLSRDAENANDSISPIFDKEKEQNRLQEAQLIGEIGGQAADIARTQGDLNALAEAKKDHPGLSADALRKTDEYQAEMAQYGTGSTLQRAIQASTAAIQGLAGGDLRGALAGASAPELAHLLKPTEGNPAVNAMAHAILGGAVAMLQGNNGLAGAAGAASSELAARAITAVLYAGRDASSLTEDEKQTVSMLATLSAGIAGGVAGGNSSDALAGAQSGKNAVENNYLSSTEKSRQTELNHKQNLTPQEQQERDALNRKDAETSKTLVDACMGGSASACTAARKDAQEKQDTYQSLSYQNQKEAQAGYQQIQQLLNGTSSEAKQTQELFNGMVSAYMRTGMSEEAAKSAVGYQLSAMYIAGGIAGIGSGKTVDEGLIPGVKPSTPSTKPGTGSQTENKPSSGAENVATL</sequence>
<keyword evidence="4" id="KW-0843">Virulence</keyword>
<evidence type="ECO:0000313" key="9">
    <source>
        <dbReference type="Proteomes" id="UP000505325"/>
    </source>
</evidence>
<dbReference type="Proteomes" id="UP000505325">
    <property type="component" value="Chromosome"/>
</dbReference>